<feature type="transmembrane region" description="Helical" evidence="1">
    <location>
        <begin position="101"/>
        <end position="123"/>
    </location>
</feature>
<keyword evidence="1" id="KW-0812">Transmembrane</keyword>
<feature type="transmembrane region" description="Helical" evidence="1">
    <location>
        <begin position="57"/>
        <end position="81"/>
    </location>
</feature>
<name>A0A4Z1DW61_9MICO</name>
<dbReference type="InterPro" id="IPR007165">
    <property type="entry name" value="Phage_holin_4_2"/>
</dbReference>
<feature type="transmembrane region" description="Helical" evidence="1">
    <location>
        <begin position="33"/>
        <end position="50"/>
    </location>
</feature>
<evidence type="ECO:0000313" key="2">
    <source>
        <dbReference type="EMBL" id="TGO03815.1"/>
    </source>
</evidence>
<evidence type="ECO:0000313" key="3">
    <source>
        <dbReference type="Proteomes" id="UP000297318"/>
    </source>
</evidence>
<keyword evidence="1" id="KW-1133">Transmembrane helix</keyword>
<proteinExistence type="predicted"/>
<protein>
    <submittedName>
        <fullName evidence="2">Putative membrane protein</fullName>
    </submittedName>
</protein>
<keyword evidence="3" id="KW-1185">Reference proteome</keyword>
<evidence type="ECO:0000256" key="1">
    <source>
        <dbReference type="SAM" id="Phobius"/>
    </source>
</evidence>
<dbReference type="PANTHER" id="PTHR37309">
    <property type="entry name" value="SLR0284 PROTEIN"/>
    <property type="match status" value="1"/>
</dbReference>
<organism evidence="2 3">
    <name type="scientific">Serinibacter arcticus</name>
    <dbReference type="NCBI Taxonomy" id="1655435"/>
    <lineage>
        <taxon>Bacteria</taxon>
        <taxon>Bacillati</taxon>
        <taxon>Actinomycetota</taxon>
        <taxon>Actinomycetes</taxon>
        <taxon>Micrococcales</taxon>
        <taxon>Beutenbergiaceae</taxon>
        <taxon>Serinibacter</taxon>
    </lineage>
</organism>
<dbReference type="PANTHER" id="PTHR37309:SF1">
    <property type="entry name" value="SLR0284 PROTEIN"/>
    <property type="match status" value="1"/>
</dbReference>
<comment type="caution">
    <text evidence="2">The sequence shown here is derived from an EMBL/GenBank/DDBJ whole genome shotgun (WGS) entry which is preliminary data.</text>
</comment>
<gene>
    <name evidence="2" type="ORF">SERN_2827</name>
</gene>
<dbReference type="Pfam" id="PF04020">
    <property type="entry name" value="Phage_holin_4_2"/>
    <property type="match status" value="1"/>
</dbReference>
<reference evidence="2 3" key="1">
    <citation type="submission" date="2018-11" db="EMBL/GenBank/DDBJ databases">
        <title>Complete genome sequencing of the Actinobacteria Serinibacter sp. K3-2.</title>
        <authorList>
            <person name="Rakitin A.L."/>
            <person name="Beletsky A.V."/>
            <person name="Mardanov A.V."/>
            <person name="Ravin N.V."/>
            <person name="Gromova A.S."/>
            <person name="Filippova S.N."/>
            <person name="Gal'Chenko V.F."/>
        </authorList>
    </citation>
    <scope>NUCLEOTIDE SEQUENCE [LARGE SCALE GENOMIC DNA]</scope>
    <source>
        <strain evidence="2 3">K3-2</strain>
    </source>
</reference>
<sequence>MKEFVWRSVVSAGAVWVADLLIRGISVTAVSEWWQQVLVYLVVGAVLALVQMIIKPIVAALTFLLYVLTLGLFGIVVNALMLLLVDWVTGGFAWGLQVDGFWPAAVLGGIVVSLATMILTAVLPRPRSRSERG</sequence>
<dbReference type="RefSeq" id="WP_135850844.1">
    <property type="nucleotide sequence ID" value="NZ_RHPJ01000005.1"/>
</dbReference>
<dbReference type="OrthoDB" id="9810847at2"/>
<dbReference type="EMBL" id="RHPJ01000005">
    <property type="protein sequence ID" value="TGO03815.1"/>
    <property type="molecule type" value="Genomic_DNA"/>
</dbReference>
<keyword evidence="1" id="KW-0472">Membrane</keyword>
<dbReference type="AlphaFoldDB" id="A0A4Z1DW61"/>
<accession>A0A4Z1DW61</accession>
<dbReference type="Proteomes" id="UP000297318">
    <property type="component" value="Unassembled WGS sequence"/>
</dbReference>